<dbReference type="EMBL" id="SSTM01000001">
    <property type="protein sequence ID" value="TJW12132.1"/>
    <property type="molecule type" value="Genomic_DNA"/>
</dbReference>
<proteinExistence type="inferred from homology"/>
<dbReference type="SUPFAM" id="SSF51283">
    <property type="entry name" value="dUTPase-like"/>
    <property type="match status" value="1"/>
</dbReference>
<evidence type="ECO:0000256" key="3">
    <source>
        <dbReference type="ARBA" id="ARBA00023080"/>
    </source>
</evidence>
<evidence type="ECO:0000259" key="6">
    <source>
        <dbReference type="Pfam" id="PF00692"/>
    </source>
</evidence>
<name>A0A4T9T9V0_9ACTN</name>
<evidence type="ECO:0000313" key="8">
    <source>
        <dbReference type="Proteomes" id="UP000309454"/>
    </source>
</evidence>
<evidence type="ECO:0000313" key="7">
    <source>
        <dbReference type="EMBL" id="TJW12132.1"/>
    </source>
</evidence>
<comment type="cofactor">
    <cofactor evidence="5">
        <name>Mg(2+)</name>
        <dbReference type="ChEBI" id="CHEBI:18420"/>
    </cofactor>
</comment>
<dbReference type="Pfam" id="PF00692">
    <property type="entry name" value="dUTPase"/>
    <property type="match status" value="1"/>
</dbReference>
<keyword evidence="2 5" id="KW-0378">Hydrolase</keyword>
<dbReference type="Proteomes" id="UP000309454">
    <property type="component" value="Unassembled WGS sequence"/>
</dbReference>
<dbReference type="InterPro" id="IPR029054">
    <property type="entry name" value="dUTPase-like"/>
</dbReference>
<keyword evidence="5" id="KW-0479">Metal-binding</keyword>
<gene>
    <name evidence="5" type="primary">dut</name>
    <name evidence="7" type="ORF">E5982_00535</name>
</gene>
<comment type="caution">
    <text evidence="7">The sequence shown here is derived from an EMBL/GenBank/DDBJ whole genome shotgun (WGS) entry which is preliminary data.</text>
</comment>
<organism evidence="7 8">
    <name type="scientific">Parvibacter caecicola</name>
    <dbReference type="NCBI Taxonomy" id="747645"/>
    <lineage>
        <taxon>Bacteria</taxon>
        <taxon>Bacillati</taxon>
        <taxon>Actinomycetota</taxon>
        <taxon>Coriobacteriia</taxon>
        <taxon>Coriobacteriales</taxon>
        <taxon>Coriobacteriaceae</taxon>
        <taxon>Parvibacter</taxon>
    </lineage>
</organism>
<evidence type="ECO:0000256" key="5">
    <source>
        <dbReference type="HAMAP-Rule" id="MF_00116"/>
    </source>
</evidence>
<comment type="function">
    <text evidence="5">This enzyme is involved in nucleotide metabolism: it produces dUMP, the immediate precursor of thymidine nucleotides and it decreases the intracellular concentration of dUTP so that uracil cannot be incorporated into DNA.</text>
</comment>
<dbReference type="InterPro" id="IPR008181">
    <property type="entry name" value="dUTPase"/>
</dbReference>
<comment type="catalytic activity">
    <reaction evidence="4 5">
        <text>dUTP + H2O = dUMP + diphosphate + H(+)</text>
        <dbReference type="Rhea" id="RHEA:10248"/>
        <dbReference type="ChEBI" id="CHEBI:15377"/>
        <dbReference type="ChEBI" id="CHEBI:15378"/>
        <dbReference type="ChEBI" id="CHEBI:33019"/>
        <dbReference type="ChEBI" id="CHEBI:61555"/>
        <dbReference type="ChEBI" id="CHEBI:246422"/>
        <dbReference type="EC" id="3.6.1.23"/>
    </reaction>
</comment>
<feature type="binding site" evidence="5">
    <location>
        <position position="76"/>
    </location>
    <ligand>
        <name>substrate</name>
    </ligand>
</feature>
<sequence length="145" mass="14572">MTLTLPLVAADSLLVPGYAHASDAAMDLRAAKSVVVEPLGRALVPCGISIAIPEGYAGLVIPRSGLAAKHGVTVLNGPGLIDSGYRGEVCVSLANLDSESSFTVTVGDRIAQLMIVAAPKVNVAVVDSLDATDRGTGGFGSSGVK</sequence>
<dbReference type="UniPathway" id="UPA00610">
    <property type="reaction ID" value="UER00666"/>
</dbReference>
<dbReference type="CDD" id="cd07557">
    <property type="entry name" value="trimeric_dUTPase"/>
    <property type="match status" value="1"/>
</dbReference>
<dbReference type="NCBIfam" id="TIGR00576">
    <property type="entry name" value="dut"/>
    <property type="match status" value="1"/>
</dbReference>
<dbReference type="NCBIfam" id="NF001862">
    <property type="entry name" value="PRK00601.1"/>
    <property type="match status" value="1"/>
</dbReference>
<dbReference type="InterPro" id="IPR036157">
    <property type="entry name" value="dUTPase-like_sf"/>
</dbReference>
<comment type="caution">
    <text evidence="5">Lacks conserved residue(s) required for the propagation of feature annotation.</text>
</comment>
<evidence type="ECO:0000256" key="2">
    <source>
        <dbReference type="ARBA" id="ARBA00022801"/>
    </source>
</evidence>
<feature type="binding site" evidence="5">
    <location>
        <begin position="80"/>
        <end position="82"/>
    </location>
    <ligand>
        <name>substrate</name>
    </ligand>
</feature>
<dbReference type="OrthoDB" id="9809956at2"/>
<feature type="binding site" evidence="5">
    <location>
        <begin position="63"/>
        <end position="65"/>
    </location>
    <ligand>
        <name>substrate</name>
    </ligand>
</feature>
<protein>
    <recommendedName>
        <fullName evidence="5">Deoxyuridine 5'-triphosphate nucleotidohydrolase</fullName>
        <shortName evidence="5">dUTPase</shortName>
        <ecNumber evidence="5">3.6.1.23</ecNumber>
    </recommendedName>
    <alternativeName>
        <fullName evidence="5">dUTP pyrophosphatase</fullName>
    </alternativeName>
</protein>
<dbReference type="PANTHER" id="PTHR11241:SF0">
    <property type="entry name" value="DEOXYURIDINE 5'-TRIPHOSPHATE NUCLEOTIDOHYDROLASE"/>
    <property type="match status" value="1"/>
</dbReference>
<feature type="domain" description="dUTPase-like" evidence="6">
    <location>
        <begin position="16"/>
        <end position="143"/>
    </location>
</feature>
<keyword evidence="8" id="KW-1185">Reference proteome</keyword>
<reference evidence="7 8" key="1">
    <citation type="submission" date="2019-04" db="EMBL/GenBank/DDBJ databases">
        <title>Microbes associate with the intestines of laboratory mice.</title>
        <authorList>
            <person name="Navarre W."/>
            <person name="Wong E."/>
            <person name="Huang K.C."/>
            <person name="Tropini C."/>
            <person name="Ng K."/>
            <person name="Yu B."/>
        </authorList>
    </citation>
    <scope>NUCLEOTIDE SEQUENCE [LARGE SCALE GENOMIC DNA]</scope>
    <source>
        <strain evidence="7 8">NM48_B13</strain>
    </source>
</reference>
<dbReference type="RefSeq" id="WP_136845118.1">
    <property type="nucleotide sequence ID" value="NZ_SSTM01000001.1"/>
</dbReference>
<keyword evidence="3 5" id="KW-0546">Nucleotide metabolism</keyword>
<accession>A0A4T9T9V0</accession>
<dbReference type="AlphaFoldDB" id="A0A4T9T9V0"/>
<evidence type="ECO:0000256" key="1">
    <source>
        <dbReference type="ARBA" id="ARBA00006581"/>
    </source>
</evidence>
<dbReference type="GO" id="GO:0000287">
    <property type="term" value="F:magnesium ion binding"/>
    <property type="evidence" value="ECO:0007669"/>
    <property type="project" value="UniProtKB-UniRule"/>
</dbReference>
<dbReference type="InterPro" id="IPR033704">
    <property type="entry name" value="dUTPase_trimeric"/>
</dbReference>
<comment type="pathway">
    <text evidence="5">Pyrimidine metabolism; dUMP biosynthesis; dUMP from dCTP (dUTP route): step 2/2.</text>
</comment>
<dbReference type="GO" id="GO:0004170">
    <property type="term" value="F:dUTP diphosphatase activity"/>
    <property type="evidence" value="ECO:0007669"/>
    <property type="project" value="UniProtKB-UniRule"/>
</dbReference>
<dbReference type="Gene3D" id="2.70.40.10">
    <property type="match status" value="1"/>
</dbReference>
<dbReference type="HAMAP" id="MF_00116">
    <property type="entry name" value="dUTPase_bact"/>
    <property type="match status" value="1"/>
</dbReference>
<dbReference type="PANTHER" id="PTHR11241">
    <property type="entry name" value="DEOXYURIDINE 5'-TRIPHOSPHATE NUCLEOTIDOHYDROLASE"/>
    <property type="match status" value="1"/>
</dbReference>
<dbReference type="GO" id="GO:0006226">
    <property type="term" value="P:dUMP biosynthetic process"/>
    <property type="evidence" value="ECO:0007669"/>
    <property type="project" value="UniProtKB-UniRule"/>
</dbReference>
<comment type="similarity">
    <text evidence="1 5">Belongs to the dUTPase family.</text>
</comment>
<keyword evidence="5" id="KW-0460">Magnesium</keyword>
<dbReference type="EC" id="3.6.1.23" evidence="5"/>
<dbReference type="GO" id="GO:0046081">
    <property type="term" value="P:dUTP catabolic process"/>
    <property type="evidence" value="ECO:0007669"/>
    <property type="project" value="InterPro"/>
</dbReference>
<evidence type="ECO:0000256" key="4">
    <source>
        <dbReference type="ARBA" id="ARBA00047686"/>
    </source>
</evidence>